<sequence>MTPITRFPVWQSIPETGGDSVSNDGAPKVDDRFIAVQQSPEFAELRKKFRAFVFPVTAFFLAWYFLFVLLSIYAPGFMGTKVIGNINIGILMGLGQFVTTFAITFMYARWANREFDPRADAIGARLAGDKDF</sequence>
<feature type="transmembrane region" description="Helical" evidence="1">
    <location>
        <begin position="86"/>
        <end position="108"/>
    </location>
</feature>
<reference evidence="2 3" key="1">
    <citation type="submission" date="2019-06" db="EMBL/GenBank/DDBJ databases">
        <title>Sequencing the genomes of 1000 actinobacteria strains.</title>
        <authorList>
            <person name="Klenk H.-P."/>
        </authorList>
    </citation>
    <scope>NUCLEOTIDE SEQUENCE [LARGE SCALE GENOMIC DNA]</scope>
    <source>
        <strain evidence="2 3">DSM 19828</strain>
    </source>
</reference>
<proteinExistence type="predicted"/>
<dbReference type="InterPro" id="IPR007436">
    <property type="entry name" value="DUF485"/>
</dbReference>
<gene>
    <name evidence="2" type="ORF">FB459_1328</name>
</gene>
<keyword evidence="3" id="KW-1185">Reference proteome</keyword>
<name>A0A542EEX8_9MICO</name>
<evidence type="ECO:0000313" key="2">
    <source>
        <dbReference type="EMBL" id="TQJ13892.1"/>
    </source>
</evidence>
<protein>
    <submittedName>
        <fullName evidence="2">Uncharacterized membrane protein (DUF485 family)</fullName>
    </submittedName>
</protein>
<feature type="transmembrane region" description="Helical" evidence="1">
    <location>
        <begin position="52"/>
        <end position="74"/>
    </location>
</feature>
<dbReference type="AlphaFoldDB" id="A0A542EEX8"/>
<dbReference type="PANTHER" id="PTHR38441:SF1">
    <property type="entry name" value="MEMBRANE PROTEIN"/>
    <property type="match status" value="1"/>
</dbReference>
<keyword evidence="1" id="KW-1133">Transmembrane helix</keyword>
<dbReference type="Pfam" id="PF04341">
    <property type="entry name" value="DUF485"/>
    <property type="match status" value="1"/>
</dbReference>
<keyword evidence="1" id="KW-0472">Membrane</keyword>
<keyword evidence="1" id="KW-0812">Transmembrane</keyword>
<comment type="caution">
    <text evidence="2">The sequence shown here is derived from an EMBL/GenBank/DDBJ whole genome shotgun (WGS) entry which is preliminary data.</text>
</comment>
<evidence type="ECO:0000313" key="3">
    <source>
        <dbReference type="Proteomes" id="UP000320806"/>
    </source>
</evidence>
<dbReference type="Proteomes" id="UP000320806">
    <property type="component" value="Unassembled WGS sequence"/>
</dbReference>
<dbReference type="EMBL" id="VFMO01000001">
    <property type="protein sequence ID" value="TQJ13892.1"/>
    <property type="molecule type" value="Genomic_DNA"/>
</dbReference>
<organism evidence="2 3">
    <name type="scientific">Yimella lutea</name>
    <dbReference type="NCBI Taxonomy" id="587872"/>
    <lineage>
        <taxon>Bacteria</taxon>
        <taxon>Bacillati</taxon>
        <taxon>Actinomycetota</taxon>
        <taxon>Actinomycetes</taxon>
        <taxon>Micrococcales</taxon>
        <taxon>Dermacoccaceae</taxon>
        <taxon>Yimella</taxon>
    </lineage>
</organism>
<dbReference type="PANTHER" id="PTHR38441">
    <property type="entry name" value="INTEGRAL MEMBRANE PROTEIN-RELATED"/>
    <property type="match status" value="1"/>
</dbReference>
<evidence type="ECO:0000256" key="1">
    <source>
        <dbReference type="SAM" id="Phobius"/>
    </source>
</evidence>
<accession>A0A542EEX8</accession>